<sequence length="301" mass="33972">MDRLDAIGGVISAAGLSKWINGSTREPSRLRKVDAGLKTAFEIEHSLNLFDDDVGVMEFGELLGLTRSRCQYAIDMLAGSLGPTFSTFSHDPQIARDLMRRFGGLYAIYRLERNQQVEAHTGQPTALLCATLAIRYRLPGSKRFSKGLNRVRCKLTLPDYLEAGRPLDYDGYITARVAGGVFQMLFEHRTYSERDLISITTDGPKTGQALYPDKRFMLGTMTGMTQENAPKPMIWPVVIEHLADLPHFDAMREGDDPERERRFNEEQLRLRPVNEVDPWIWTEMENAAAFSSVVPPKVEES</sequence>
<evidence type="ECO:0000313" key="1">
    <source>
        <dbReference type="EMBL" id="GIT97124.1"/>
    </source>
</evidence>
<protein>
    <recommendedName>
        <fullName evidence="3">HTH cro/C1-type domain-containing protein</fullName>
    </recommendedName>
</protein>
<name>A0ABQ4NS88_9RHOB</name>
<accession>A0ABQ4NS88</accession>
<organism evidence="1 2">
    <name type="scientific">Jannaschia pagri</name>
    <dbReference type="NCBI Taxonomy" id="2829797"/>
    <lineage>
        <taxon>Bacteria</taxon>
        <taxon>Pseudomonadati</taxon>
        <taxon>Pseudomonadota</taxon>
        <taxon>Alphaproteobacteria</taxon>
        <taxon>Rhodobacterales</taxon>
        <taxon>Roseobacteraceae</taxon>
        <taxon>Jannaschia</taxon>
    </lineage>
</organism>
<comment type="caution">
    <text evidence="1">The sequence shown here is derived from an EMBL/GenBank/DDBJ whole genome shotgun (WGS) entry which is preliminary data.</text>
</comment>
<gene>
    <name evidence="1" type="ORF">JANAI62_37470</name>
</gene>
<reference evidence="1 2" key="1">
    <citation type="submission" date="2021-05" db="EMBL/GenBank/DDBJ databases">
        <title>Bacteria Genome sequencing.</title>
        <authorList>
            <person name="Takabe Y."/>
            <person name="Nakajima Y."/>
            <person name="Suzuki S."/>
            <person name="Shiozaki T."/>
        </authorList>
    </citation>
    <scope>NUCLEOTIDE SEQUENCE [LARGE SCALE GENOMIC DNA]</scope>
    <source>
        <strain evidence="1 2">AI_62</strain>
    </source>
</reference>
<dbReference type="RefSeq" id="WP_220750601.1">
    <property type="nucleotide sequence ID" value="NZ_BPFH01000012.1"/>
</dbReference>
<evidence type="ECO:0000313" key="2">
    <source>
        <dbReference type="Proteomes" id="UP000786693"/>
    </source>
</evidence>
<dbReference type="EMBL" id="BPFH01000012">
    <property type="protein sequence ID" value="GIT97124.1"/>
    <property type="molecule type" value="Genomic_DNA"/>
</dbReference>
<dbReference type="Proteomes" id="UP000786693">
    <property type="component" value="Unassembled WGS sequence"/>
</dbReference>
<evidence type="ECO:0008006" key="3">
    <source>
        <dbReference type="Google" id="ProtNLM"/>
    </source>
</evidence>
<proteinExistence type="predicted"/>
<keyword evidence="2" id="KW-1185">Reference proteome</keyword>